<dbReference type="PROSITE" id="PS51669">
    <property type="entry name" value="4FE4S_MOW_BIS_MGD"/>
    <property type="match status" value="1"/>
</dbReference>
<dbReference type="InterPro" id="IPR008254">
    <property type="entry name" value="Flavodoxin/NO_synth"/>
</dbReference>
<dbReference type="GO" id="GO:0046872">
    <property type="term" value="F:metal ion binding"/>
    <property type="evidence" value="ECO:0007669"/>
    <property type="project" value="UniProtKB-KW"/>
</dbReference>
<dbReference type="GO" id="GO:0045333">
    <property type="term" value="P:cellular respiration"/>
    <property type="evidence" value="ECO:0007669"/>
    <property type="project" value="UniProtKB-ARBA"/>
</dbReference>
<dbReference type="RefSeq" id="WP_059516373.1">
    <property type="nucleotide sequence ID" value="NZ_LOWA01000028.1"/>
</dbReference>
<evidence type="ECO:0000256" key="5">
    <source>
        <dbReference type="ARBA" id="ARBA00008747"/>
    </source>
</evidence>
<dbReference type="SUPFAM" id="SSF52343">
    <property type="entry name" value="Ferredoxin reductase-like, C-terminal NADP-linked domain"/>
    <property type="match status" value="1"/>
</dbReference>
<dbReference type="PRINTS" id="PR00369">
    <property type="entry name" value="FLAVODOXIN"/>
</dbReference>
<evidence type="ECO:0000256" key="18">
    <source>
        <dbReference type="ARBA" id="ARBA00023063"/>
    </source>
</evidence>
<evidence type="ECO:0000313" key="25">
    <source>
        <dbReference type="Proteomes" id="UP000062788"/>
    </source>
</evidence>
<evidence type="ECO:0000256" key="19">
    <source>
        <dbReference type="ARBA" id="ARBA00023192"/>
    </source>
</evidence>
<evidence type="ECO:0000256" key="12">
    <source>
        <dbReference type="ARBA" id="ARBA00022827"/>
    </source>
</evidence>
<evidence type="ECO:0000256" key="1">
    <source>
        <dbReference type="ARBA" id="ARBA00001917"/>
    </source>
</evidence>
<comment type="cofactor">
    <cofactor evidence="3">
        <name>[4Fe-4S] cluster</name>
        <dbReference type="ChEBI" id="CHEBI:49883"/>
    </cofactor>
</comment>
<dbReference type="OrthoDB" id="7376058at2"/>
<dbReference type="InterPro" id="IPR001709">
    <property type="entry name" value="Flavoprot_Pyr_Nucl_cyt_Rdtase"/>
</dbReference>
<keyword evidence="17" id="KW-0411">Iron-sulfur</keyword>
<dbReference type="Pfam" id="PF01568">
    <property type="entry name" value="Molydop_binding"/>
    <property type="match status" value="1"/>
</dbReference>
<dbReference type="GO" id="GO:0043546">
    <property type="term" value="F:molybdopterin cofactor binding"/>
    <property type="evidence" value="ECO:0007669"/>
    <property type="project" value="InterPro"/>
</dbReference>
<dbReference type="CDD" id="cd02754">
    <property type="entry name" value="MopB_Nitrate-R-NapA-like"/>
    <property type="match status" value="1"/>
</dbReference>
<keyword evidence="10" id="KW-0288">FMN</keyword>
<dbReference type="InterPro" id="IPR017927">
    <property type="entry name" value="FAD-bd_FR_type"/>
</dbReference>
<dbReference type="GO" id="GO:0016020">
    <property type="term" value="C:membrane"/>
    <property type="evidence" value="ECO:0007669"/>
    <property type="project" value="TreeGrafter"/>
</dbReference>
<dbReference type="Proteomes" id="UP000062788">
    <property type="component" value="Unassembled WGS sequence"/>
</dbReference>
<protein>
    <recommendedName>
        <fullName evidence="6">assimilatory sulfite reductase (NADPH)</fullName>
        <ecNumber evidence="6">1.8.1.2</ecNumber>
    </recommendedName>
</protein>
<dbReference type="InterPro" id="IPR001094">
    <property type="entry name" value="Flavdoxin-like"/>
</dbReference>
<dbReference type="InterPro" id="IPR023173">
    <property type="entry name" value="NADPH_Cyt_P450_Rdtase_alpha"/>
</dbReference>
<evidence type="ECO:0000256" key="15">
    <source>
        <dbReference type="ARBA" id="ARBA00023002"/>
    </source>
</evidence>
<dbReference type="GO" id="GO:0019344">
    <property type="term" value="P:cysteine biosynthetic process"/>
    <property type="evidence" value="ECO:0007669"/>
    <property type="project" value="UniProtKB-KW"/>
</dbReference>
<dbReference type="CDD" id="cd02791">
    <property type="entry name" value="MopB_CT_Nitrate-R-NapA-like"/>
    <property type="match status" value="1"/>
</dbReference>
<dbReference type="SUPFAM" id="SSF50692">
    <property type="entry name" value="ADC-like"/>
    <property type="match status" value="1"/>
</dbReference>
<dbReference type="InterPro" id="IPR009010">
    <property type="entry name" value="Asp_de-COase-like_dom_sf"/>
</dbReference>
<evidence type="ECO:0000256" key="14">
    <source>
        <dbReference type="ARBA" id="ARBA00022982"/>
    </source>
</evidence>
<dbReference type="InterPro" id="IPR039261">
    <property type="entry name" value="FNR_nucleotide-bd"/>
</dbReference>
<keyword evidence="19" id="KW-0028">Amino-acid biosynthesis</keyword>
<keyword evidence="15" id="KW-0560">Oxidoreductase</keyword>
<dbReference type="Gene3D" id="2.40.30.10">
    <property type="entry name" value="Translation factors"/>
    <property type="match status" value="1"/>
</dbReference>
<evidence type="ECO:0000256" key="7">
    <source>
        <dbReference type="ARBA" id="ARBA00022485"/>
    </source>
</evidence>
<dbReference type="Gene3D" id="2.40.40.20">
    <property type="match status" value="1"/>
</dbReference>
<evidence type="ECO:0000256" key="17">
    <source>
        <dbReference type="ARBA" id="ARBA00023014"/>
    </source>
</evidence>
<keyword evidence="25" id="KW-1185">Reference proteome</keyword>
<comment type="caution">
    <text evidence="24">The sequence shown here is derived from an EMBL/GenBank/DDBJ whole genome shotgun (WGS) entry which is preliminary data.</text>
</comment>
<dbReference type="GO" id="GO:1990204">
    <property type="term" value="C:oxidoreductase complex"/>
    <property type="evidence" value="ECO:0007669"/>
    <property type="project" value="UniProtKB-ARBA"/>
</dbReference>
<dbReference type="FunFam" id="3.40.50.80:FF:000001">
    <property type="entry name" value="NADPH--cytochrome P450 reductase 1"/>
    <property type="match status" value="1"/>
</dbReference>
<dbReference type="SMART" id="SM00926">
    <property type="entry name" value="Molybdop_Fe4S4"/>
    <property type="match status" value="1"/>
</dbReference>
<evidence type="ECO:0000259" key="22">
    <source>
        <dbReference type="PROSITE" id="PS51384"/>
    </source>
</evidence>
<gene>
    <name evidence="24" type="ORF">WS67_11455</name>
</gene>
<reference evidence="24 25" key="1">
    <citation type="submission" date="2015-11" db="EMBL/GenBank/DDBJ databases">
        <title>Expanding the genomic diversity of Burkholderia species for the development of highly accurate diagnostics.</title>
        <authorList>
            <person name="Sahl J."/>
            <person name="Keim P."/>
            <person name="Wagner D."/>
        </authorList>
    </citation>
    <scope>NUCLEOTIDE SEQUENCE [LARGE SCALE GENOMIC DNA]</scope>
    <source>
        <strain evidence="24 25">TSV85</strain>
    </source>
</reference>
<keyword evidence="16" id="KW-0408">Iron</keyword>
<dbReference type="Gene3D" id="1.20.990.10">
    <property type="entry name" value="NADPH-cytochrome p450 Reductase, Chain A, domain 3"/>
    <property type="match status" value="1"/>
</dbReference>
<evidence type="ECO:0000259" key="21">
    <source>
        <dbReference type="PROSITE" id="PS50902"/>
    </source>
</evidence>
<feature type="domain" description="4Fe-4S Mo/W bis-MGD-type" evidence="23">
    <location>
        <begin position="3"/>
        <end position="59"/>
    </location>
</feature>
<dbReference type="GO" id="GO:0004783">
    <property type="term" value="F:sulfite reductase (NADPH) activity"/>
    <property type="evidence" value="ECO:0007669"/>
    <property type="project" value="UniProtKB-EC"/>
</dbReference>
<sequence length="1449" mass="154603">MMMASVKSVCPYCGVGCGMVLHVEDGEVVKVSGDAEHPSNYGRLCTKGSSAHVALRNAGRLEHAFVRDTRDHDPAPVPMSGAIAETARRLRAVLDAHGPDAIAFYVSGQLSLEAQYLVNKLAKGYVRTPHVESNSRLCMASAGSGYKLSLGADGPPGSYQDFDRADLFFVIGSNMADCHPILFLRMMDRVKAGAKLIVVDPRRTATADKAGLFLQIRPGTDLALLNGLLHLLHENGQTDADFIAAHTEGWDAMPAFLADYTPARVAELTGLAEADIRLAAQWIGEAGEWTSCWTMGLNQSTHGTANTNAICNLHLATGKICRPGSGPFSLTGQPNAMGGREMGYMGPGLPGQRSALDGDERRFVETVWNLPAGTLRQDAGGGTVELFRKMAAGDIKACWIICTNPAATVANRSSVIAALKAAELVIVQDAFLDTETNRYADILLPGALWAEAEGVMINSERNLTLMQQAVEPPGDALPDWRIIAQVAAAMGFGDAFDYRSAAEIFDEITRFANPRTGYDLRGASHAALRAAPIQWPCPPGDGESRHPIRYLTGGAAQGTGEGAAAPPRPVFPTPSGRARFFARPHVAPADAPTREFPIVLNTGRLQHQWHTMTKTGKVAMLNKLNPRPFVEVHPDDAATLAIGANDSVEIRSPRGRAVLPAVVTKRVRPGACFAPIHWNDVYGDELCVNAVTSDAVDPVSLQPELKFCAVSLARVDVASGARADADGDTAAAAQPHCAAAAAAEAAAAAMPGDAREASAGTASGSARTTPSGCASVAAFEESNMADIDTFADLLGIPAQAGARRLTDAERVYVEGFIGGLRAAAAQARLAGVPVMPDGAPLAADTRLWLDGLLAGLFSRAPGPGGGPEEPARLPAGAALATAAAGAPARVAQVANAANAANAANGVRILRTRPKVTLLWASQTGNVESLTERYATQLMDSGFEIRVTCMADYPVDALPKAQYVLLMTSTFGDGDAPDNGQDFWAALSANDAPRIDGVRYAVLAFGDRNYDQFCGHGRRLDERLAALGAARVIERVDCDAEYQPGADAWLERVIARIKEDDAALHAVPADGMIAAGAVPTKARPAASRLIANRRLNRAGAAKDTRYVSLSTDGTALEYETGDALGVWPTNCPALVDELLTLAHVEPDAPVTVAGLGELRAADALARHFDITRTHPDTLAFIAARSPAGDALKSLLRDDRRADLKHWLWGQQLADVLHEFPVELSAAELIGMLKRLQPRLYSIASAPSAHRGEIHLTVSAVRYNNGRRQRKGVASTFLADRAADANVPVFVQKSAHFRPPASGDVPIVMVGPGTGVAPFRGFLHERRARGATGRNWLFFGERHADTDFYYSDELTQMRDDGFLTRLDLAFSRDQAQKIYVQDRMIEHGKQLWAWLDEGAHFYVCGDAARMAKDVDAALRTVVARHGGMTDERAAEYVARLAKDKRYARDVY</sequence>
<dbReference type="PANTHER" id="PTHR43105:SF9">
    <property type="entry name" value="NADPH-FE(3+) OXIDOREDUCTASE SUBUNIT ALPHA"/>
    <property type="match status" value="1"/>
</dbReference>
<dbReference type="GO" id="GO:0051539">
    <property type="term" value="F:4 iron, 4 sulfur cluster binding"/>
    <property type="evidence" value="ECO:0007669"/>
    <property type="project" value="UniProtKB-KW"/>
</dbReference>
<dbReference type="GO" id="GO:0010181">
    <property type="term" value="F:FMN binding"/>
    <property type="evidence" value="ECO:0007669"/>
    <property type="project" value="InterPro"/>
</dbReference>
<keyword evidence="7" id="KW-0004">4Fe-4S</keyword>
<dbReference type="Gene3D" id="3.40.228.10">
    <property type="entry name" value="Dimethylsulfoxide Reductase, domain 2"/>
    <property type="match status" value="1"/>
</dbReference>
<keyword evidence="12" id="KW-0274">FAD</keyword>
<comment type="similarity">
    <text evidence="5">Belongs to the prokaryotic molybdopterin-containing oxidoreductase family. NasA/NapA/NarB subfamily.</text>
</comment>
<dbReference type="Gene3D" id="2.20.25.90">
    <property type="entry name" value="ADC-like domains"/>
    <property type="match status" value="1"/>
</dbReference>
<keyword evidence="13" id="KW-0521">NADP</keyword>
<dbReference type="PROSITE" id="PS50902">
    <property type="entry name" value="FLAVODOXIN_LIKE"/>
    <property type="match status" value="1"/>
</dbReference>
<feature type="domain" description="Flavodoxin-like" evidence="21">
    <location>
        <begin position="915"/>
        <end position="1053"/>
    </location>
</feature>
<comment type="cofactor">
    <cofactor evidence="2">
        <name>Mo-bis(molybdopterin guanine dinucleotide)</name>
        <dbReference type="ChEBI" id="CHEBI:60539"/>
    </cofactor>
</comment>
<dbReference type="PRINTS" id="PR00371">
    <property type="entry name" value="FPNCR"/>
</dbReference>
<name>A0A103E366_9BURK</name>
<keyword evidence="18" id="KW-0534">Nitrate assimilation</keyword>
<evidence type="ECO:0000256" key="4">
    <source>
        <dbReference type="ARBA" id="ARBA00001974"/>
    </source>
</evidence>
<keyword evidence="8" id="KW-0500">Molybdenum</keyword>
<dbReference type="GO" id="GO:0042128">
    <property type="term" value="P:nitrate assimilation"/>
    <property type="evidence" value="ECO:0007669"/>
    <property type="project" value="UniProtKB-KW"/>
</dbReference>
<dbReference type="InterPro" id="IPR017938">
    <property type="entry name" value="Riboflavin_synthase-like_b-brl"/>
</dbReference>
<keyword evidence="19" id="KW-0198">Cysteine biosynthesis</keyword>
<dbReference type="SUPFAM" id="SSF52218">
    <property type="entry name" value="Flavoproteins"/>
    <property type="match status" value="1"/>
</dbReference>
<dbReference type="SUPFAM" id="SSF53706">
    <property type="entry name" value="Formate dehydrogenase/DMSO reductase, domains 1-3"/>
    <property type="match status" value="1"/>
</dbReference>
<dbReference type="InterPro" id="IPR027467">
    <property type="entry name" value="MopterinOxRdtase_cofactor_BS"/>
</dbReference>
<keyword evidence="14" id="KW-0249">Electron transport</keyword>
<evidence type="ECO:0000256" key="11">
    <source>
        <dbReference type="ARBA" id="ARBA00022723"/>
    </source>
</evidence>
<organism evidence="24 25">
    <name type="scientific">Burkholderia singularis</name>
    <dbReference type="NCBI Taxonomy" id="1503053"/>
    <lineage>
        <taxon>Bacteria</taxon>
        <taxon>Pseudomonadati</taxon>
        <taxon>Pseudomonadota</taxon>
        <taxon>Betaproteobacteria</taxon>
        <taxon>Burkholderiales</taxon>
        <taxon>Burkholderiaceae</taxon>
        <taxon>Burkholderia</taxon>
        <taxon>pseudomallei group</taxon>
    </lineage>
</organism>
<dbReference type="InterPro" id="IPR001433">
    <property type="entry name" value="OxRdtase_FAD/NAD-bd"/>
</dbReference>
<dbReference type="Pfam" id="PF04879">
    <property type="entry name" value="Molybdop_Fe4S4"/>
    <property type="match status" value="1"/>
</dbReference>
<accession>A0A103E366</accession>
<dbReference type="InterPro" id="IPR050123">
    <property type="entry name" value="Prok_molybdopt-oxidoreductase"/>
</dbReference>
<evidence type="ECO:0000256" key="16">
    <source>
        <dbReference type="ARBA" id="ARBA00023004"/>
    </source>
</evidence>
<evidence type="ECO:0000256" key="9">
    <source>
        <dbReference type="ARBA" id="ARBA00022630"/>
    </source>
</evidence>
<dbReference type="PANTHER" id="PTHR43105">
    <property type="entry name" value="RESPIRATORY NITRATE REDUCTASE"/>
    <property type="match status" value="1"/>
</dbReference>
<dbReference type="InterPro" id="IPR006656">
    <property type="entry name" value="Mopterin_OxRdtase"/>
</dbReference>
<evidence type="ECO:0000256" key="3">
    <source>
        <dbReference type="ARBA" id="ARBA00001966"/>
    </source>
</evidence>
<dbReference type="InterPro" id="IPR006657">
    <property type="entry name" value="MoPterin_dinucl-bd_dom"/>
</dbReference>
<evidence type="ECO:0000259" key="23">
    <source>
        <dbReference type="PROSITE" id="PS51669"/>
    </source>
</evidence>
<keyword evidence="9" id="KW-0285">Flavoprotein</keyword>
<dbReference type="EMBL" id="LOWA01000028">
    <property type="protein sequence ID" value="KVE27538.1"/>
    <property type="molecule type" value="Genomic_DNA"/>
</dbReference>
<comment type="cofactor">
    <cofactor evidence="4">
        <name>FAD</name>
        <dbReference type="ChEBI" id="CHEBI:57692"/>
    </cofactor>
</comment>
<dbReference type="CDD" id="cd06199">
    <property type="entry name" value="SiR"/>
    <property type="match status" value="1"/>
</dbReference>
<dbReference type="Gene3D" id="3.40.50.80">
    <property type="entry name" value="Nucleotide-binding domain of ferredoxin-NADP reductase (FNR) module"/>
    <property type="match status" value="1"/>
</dbReference>
<dbReference type="SUPFAM" id="SSF63380">
    <property type="entry name" value="Riboflavin synthase domain-like"/>
    <property type="match status" value="1"/>
</dbReference>
<dbReference type="InterPro" id="IPR041957">
    <property type="entry name" value="CT_Nitrate-R-NapA-like"/>
</dbReference>
<dbReference type="Gene3D" id="3.40.50.360">
    <property type="match status" value="1"/>
</dbReference>
<dbReference type="Gene3D" id="3.40.50.740">
    <property type="match status" value="1"/>
</dbReference>
<dbReference type="EC" id="1.8.1.2" evidence="6"/>
<evidence type="ECO:0000256" key="6">
    <source>
        <dbReference type="ARBA" id="ARBA00012604"/>
    </source>
</evidence>
<comment type="catalytic activity">
    <reaction evidence="20">
        <text>hydrogen sulfide + 3 NADP(+) + 3 H2O = sulfite + 3 NADPH + 4 H(+)</text>
        <dbReference type="Rhea" id="RHEA:13801"/>
        <dbReference type="ChEBI" id="CHEBI:15377"/>
        <dbReference type="ChEBI" id="CHEBI:15378"/>
        <dbReference type="ChEBI" id="CHEBI:17359"/>
        <dbReference type="ChEBI" id="CHEBI:29919"/>
        <dbReference type="ChEBI" id="CHEBI:57783"/>
        <dbReference type="ChEBI" id="CHEBI:58349"/>
        <dbReference type="EC" id="1.8.1.2"/>
    </reaction>
</comment>
<keyword evidence="11" id="KW-0479">Metal-binding</keyword>
<dbReference type="Pfam" id="PF00258">
    <property type="entry name" value="Flavodoxin_1"/>
    <property type="match status" value="1"/>
</dbReference>
<keyword evidence="14" id="KW-0813">Transport</keyword>
<dbReference type="InterPro" id="IPR003097">
    <property type="entry name" value="CysJ-like_FAD-binding"/>
</dbReference>
<dbReference type="Pfam" id="PF00667">
    <property type="entry name" value="FAD_binding_1"/>
    <property type="match status" value="1"/>
</dbReference>
<evidence type="ECO:0000256" key="10">
    <source>
        <dbReference type="ARBA" id="ARBA00022643"/>
    </source>
</evidence>
<proteinExistence type="inferred from homology"/>
<evidence type="ECO:0000256" key="2">
    <source>
        <dbReference type="ARBA" id="ARBA00001942"/>
    </source>
</evidence>
<dbReference type="InterPro" id="IPR006963">
    <property type="entry name" value="Mopterin_OxRdtase_4Fe-4S_dom"/>
</dbReference>
<comment type="cofactor">
    <cofactor evidence="1">
        <name>FMN</name>
        <dbReference type="ChEBI" id="CHEBI:58210"/>
    </cofactor>
</comment>
<feature type="domain" description="FAD-binding FR-type" evidence="22">
    <location>
        <begin position="1081"/>
        <end position="1298"/>
    </location>
</feature>
<dbReference type="Pfam" id="PF00175">
    <property type="entry name" value="NAD_binding_1"/>
    <property type="match status" value="1"/>
</dbReference>
<evidence type="ECO:0000256" key="8">
    <source>
        <dbReference type="ARBA" id="ARBA00022505"/>
    </source>
</evidence>
<dbReference type="InterPro" id="IPR029039">
    <property type="entry name" value="Flavoprotein-like_sf"/>
</dbReference>
<evidence type="ECO:0000256" key="13">
    <source>
        <dbReference type="ARBA" id="ARBA00022857"/>
    </source>
</evidence>
<dbReference type="PROSITE" id="PS00551">
    <property type="entry name" value="MOLYBDOPTERIN_PROK_1"/>
    <property type="match status" value="1"/>
</dbReference>
<evidence type="ECO:0000256" key="20">
    <source>
        <dbReference type="ARBA" id="ARBA00052219"/>
    </source>
</evidence>
<dbReference type="PROSITE" id="PS51384">
    <property type="entry name" value="FAD_FR"/>
    <property type="match status" value="1"/>
</dbReference>
<dbReference type="Pfam" id="PF00384">
    <property type="entry name" value="Molybdopterin"/>
    <property type="match status" value="1"/>
</dbReference>
<evidence type="ECO:0000313" key="24">
    <source>
        <dbReference type="EMBL" id="KVE27538.1"/>
    </source>
</evidence>